<protein>
    <submittedName>
        <fullName evidence="6">CUB_2 domain-containing protein</fullName>
    </submittedName>
</protein>
<reference evidence="6" key="1">
    <citation type="submission" date="2016-11" db="UniProtKB">
        <authorList>
            <consortium name="WormBaseParasite"/>
        </authorList>
    </citation>
    <scope>IDENTIFICATION</scope>
</reference>
<dbReference type="Pfam" id="PF24512">
    <property type="entry name" value="DUF7592"/>
    <property type="match status" value="1"/>
</dbReference>
<evidence type="ECO:0000259" key="4">
    <source>
        <dbReference type="Pfam" id="PF24512"/>
    </source>
</evidence>
<dbReference type="InterPro" id="IPR003366">
    <property type="entry name" value="CUB-like_dom"/>
</dbReference>
<feature type="signal peptide" evidence="1">
    <location>
        <begin position="1"/>
        <end position="15"/>
    </location>
</feature>
<feature type="domain" description="CUB-like" evidence="2">
    <location>
        <begin position="14"/>
        <end position="130"/>
    </location>
</feature>
<evidence type="ECO:0000313" key="6">
    <source>
        <dbReference type="WBParaSite" id="Csp11.Scaffold629.g11917.t1"/>
    </source>
</evidence>
<dbReference type="Pfam" id="PF02408">
    <property type="entry name" value="CUB_2"/>
    <property type="match status" value="1"/>
</dbReference>
<feature type="domain" description="DUF7591" evidence="3">
    <location>
        <begin position="241"/>
        <end position="348"/>
    </location>
</feature>
<name>A0A1I7TUI2_9PELO</name>
<accession>A0A1I7TUI2</accession>
<feature type="domain" description="DUF7592" evidence="4">
    <location>
        <begin position="140"/>
        <end position="223"/>
    </location>
</feature>
<dbReference type="InterPro" id="IPR056014">
    <property type="entry name" value="DUF7592"/>
</dbReference>
<evidence type="ECO:0000256" key="1">
    <source>
        <dbReference type="SAM" id="SignalP"/>
    </source>
</evidence>
<evidence type="ECO:0000259" key="3">
    <source>
        <dbReference type="Pfam" id="PF24511"/>
    </source>
</evidence>
<dbReference type="Proteomes" id="UP000095282">
    <property type="component" value="Unplaced"/>
</dbReference>
<keyword evidence="1" id="KW-0732">Signal</keyword>
<dbReference type="eggNOG" id="ENOG502SUN8">
    <property type="taxonomic scope" value="Eukaryota"/>
</dbReference>
<proteinExistence type="predicted"/>
<feature type="chain" id="PRO_5012791650" evidence="1">
    <location>
        <begin position="16"/>
        <end position="466"/>
    </location>
</feature>
<evidence type="ECO:0000313" key="5">
    <source>
        <dbReference type="Proteomes" id="UP000095282"/>
    </source>
</evidence>
<dbReference type="Pfam" id="PF24511">
    <property type="entry name" value="DUF7591"/>
    <property type="match status" value="1"/>
</dbReference>
<evidence type="ECO:0000259" key="2">
    <source>
        <dbReference type="Pfam" id="PF02408"/>
    </source>
</evidence>
<dbReference type="PANTHER" id="PTHR47407:SF1">
    <property type="entry name" value="CUB-LIKE DOMAIN-CONTAINING PROTEIN"/>
    <property type="match status" value="1"/>
</dbReference>
<organism evidence="5 6">
    <name type="scientific">Caenorhabditis tropicalis</name>
    <dbReference type="NCBI Taxonomy" id="1561998"/>
    <lineage>
        <taxon>Eukaryota</taxon>
        <taxon>Metazoa</taxon>
        <taxon>Ecdysozoa</taxon>
        <taxon>Nematoda</taxon>
        <taxon>Chromadorea</taxon>
        <taxon>Rhabditida</taxon>
        <taxon>Rhabditina</taxon>
        <taxon>Rhabditomorpha</taxon>
        <taxon>Rhabditoidea</taxon>
        <taxon>Rhabditidae</taxon>
        <taxon>Peloderinae</taxon>
        <taxon>Caenorhabditis</taxon>
    </lineage>
</organism>
<dbReference type="WBParaSite" id="Csp11.Scaffold629.g11917.t1">
    <property type="protein sequence ID" value="Csp11.Scaffold629.g11917.t1"/>
    <property type="gene ID" value="Csp11.Scaffold629.g11917"/>
</dbReference>
<dbReference type="AlphaFoldDB" id="A0A1I7TUI2"/>
<dbReference type="InterPro" id="IPR056013">
    <property type="entry name" value="DUF7591"/>
</dbReference>
<sequence length="466" mass="52438">MILLFLLFLIPFVNSQECPGGTVTFDKPQNGVIWYPNNFTDAPLFPDDYQCKYQINVPAGWSARVMLSVNVSSDIFISPVRITNQFQETEIISEADQIYFYFINPGGLLELNTQKAKVRFGFVVDWLQYPTSSSSLRQKLNQLDTVPLMESIPQSSIFTQTADTQVSLTVITYDYDFYYMYFRGLLVYDGPDINSPCLGTAFDVYKKQIQFVSSGKKMTFLSLLRDNVPNLPKLILQDYSNTKGIVHFQGVACNSATWCGVYSMDASKGPVAVQTIYSVNYYESDVLISVDGQGTLEVYHGGVTKDKSNSYAVYNAATSAPYLPQVFLGPLRTYLLTYGQAKINLTRDWDEFSITKAYGRKGFVASQMYNQMKTYQNGYGKILAPIGFSDAKFKVKIGSIDMAGNTYFEIEGTRKGETTFDQIFNSTNPPDPKNPFVLSGDTLTVWYNSQNTATNGIFYRFEVNPP</sequence>
<dbReference type="PANTHER" id="PTHR47407">
    <property type="entry name" value="PROTEIN CBG15905-RELATED"/>
    <property type="match status" value="1"/>
</dbReference>
<keyword evidence="5" id="KW-1185">Reference proteome</keyword>